<comment type="caution">
    <text evidence="4">The sequence shown here is derived from an EMBL/GenBank/DDBJ whole genome shotgun (WGS) entry which is preliminary data.</text>
</comment>
<dbReference type="InterPro" id="IPR028082">
    <property type="entry name" value="Peripla_BP_I"/>
</dbReference>
<sequence length="422" mass="46499">MHQLLSTLSKSIFGVVSALLIGGQIAQADTIKIAVIDPMSGPFGPVGLNTFNSFKFIAERANTEKWAGEHRFVFDAFDNKAGVQESLSLLKTVADKGYRFITQGTGSAVGLALIDAVNKHNQRNRGKEIIFLNHGSIDPDMTNRQCSFWHFRFDANSDMKMEALSSFMAADQQIKKVYLIGQNYSHGQQVARAAKAALARKRPDIQIVGEDLHPIASVKDFSPYISKIKASGADSVITGNWGTDLALLIKSAKELNLKVNFYTYYASSTGVPTAMGEAGIDKVKLIGYWHPNNPSKLGSAITQGYKAKYKDDFSSSSTYAMIASLAQAIQTSERTDKQTSAIDPVKVAYALEQVQIDFFGTPATMRKTDHQFQQALYVSNWVKVDGKTVRFDQENTGLGWKTLQKFEPFISSQATSCQMQRP</sequence>
<comment type="similarity">
    <text evidence="1">Belongs to the leucine-binding protein family.</text>
</comment>
<accession>A0ABR6WZD1</accession>
<protein>
    <submittedName>
        <fullName evidence="4">Branched-chain amino acid ABC transporter substrate-binding protein</fullName>
    </submittedName>
</protein>
<dbReference type="InterPro" id="IPR028081">
    <property type="entry name" value="Leu-bd"/>
</dbReference>
<dbReference type="Gene3D" id="3.40.50.2300">
    <property type="match status" value="2"/>
</dbReference>
<evidence type="ECO:0000256" key="1">
    <source>
        <dbReference type="ARBA" id="ARBA00010062"/>
    </source>
</evidence>
<name>A0ABR6WZD1_9BURK</name>
<dbReference type="PANTHER" id="PTHR30483:SF6">
    <property type="entry name" value="PERIPLASMIC BINDING PROTEIN OF ABC TRANSPORTER FOR NATURAL AMINO ACIDS"/>
    <property type="match status" value="1"/>
</dbReference>
<feature type="domain" description="Leucine-binding protein" evidence="3">
    <location>
        <begin position="30"/>
        <end position="382"/>
    </location>
</feature>
<dbReference type="Proteomes" id="UP000648257">
    <property type="component" value="Unassembled WGS sequence"/>
</dbReference>
<keyword evidence="2" id="KW-0732">Signal</keyword>
<dbReference type="EMBL" id="JACOFW010000001">
    <property type="protein sequence ID" value="MBC3806043.1"/>
    <property type="molecule type" value="Genomic_DNA"/>
</dbReference>
<evidence type="ECO:0000256" key="2">
    <source>
        <dbReference type="ARBA" id="ARBA00022729"/>
    </source>
</evidence>
<dbReference type="InterPro" id="IPR051010">
    <property type="entry name" value="BCAA_transport"/>
</dbReference>
<gene>
    <name evidence="4" type="ORF">H8K52_01640</name>
</gene>
<reference evidence="4 5" key="1">
    <citation type="submission" date="2020-08" db="EMBL/GenBank/DDBJ databases">
        <title>Novel species isolated from subtropical streams in China.</title>
        <authorList>
            <person name="Lu H."/>
        </authorList>
    </citation>
    <scope>NUCLEOTIDE SEQUENCE [LARGE SCALE GENOMIC DNA]</scope>
    <source>
        <strain evidence="4 5">KACC 16656</strain>
    </source>
</reference>
<dbReference type="Pfam" id="PF13458">
    <property type="entry name" value="Peripla_BP_6"/>
    <property type="match status" value="1"/>
</dbReference>
<evidence type="ECO:0000313" key="5">
    <source>
        <dbReference type="Proteomes" id="UP000648257"/>
    </source>
</evidence>
<organism evidence="4 5">
    <name type="scientific">Undibacterium seohonense</name>
    <dbReference type="NCBI Taxonomy" id="1344950"/>
    <lineage>
        <taxon>Bacteria</taxon>
        <taxon>Pseudomonadati</taxon>
        <taxon>Pseudomonadota</taxon>
        <taxon>Betaproteobacteria</taxon>
        <taxon>Burkholderiales</taxon>
        <taxon>Oxalobacteraceae</taxon>
        <taxon>Undibacterium</taxon>
    </lineage>
</organism>
<evidence type="ECO:0000313" key="4">
    <source>
        <dbReference type="EMBL" id="MBC3806043.1"/>
    </source>
</evidence>
<dbReference type="PANTHER" id="PTHR30483">
    <property type="entry name" value="LEUCINE-SPECIFIC-BINDING PROTEIN"/>
    <property type="match status" value="1"/>
</dbReference>
<dbReference type="SUPFAM" id="SSF53822">
    <property type="entry name" value="Periplasmic binding protein-like I"/>
    <property type="match status" value="1"/>
</dbReference>
<keyword evidence="5" id="KW-1185">Reference proteome</keyword>
<evidence type="ECO:0000259" key="3">
    <source>
        <dbReference type="Pfam" id="PF13458"/>
    </source>
</evidence>
<proteinExistence type="inferred from homology"/>
<dbReference type="RefSeq" id="WP_186920759.1">
    <property type="nucleotide sequence ID" value="NZ_JACOFW010000001.1"/>
</dbReference>
<dbReference type="CDD" id="cd06329">
    <property type="entry name" value="PBP1_SBP-like"/>
    <property type="match status" value="1"/>
</dbReference>